<evidence type="ECO:0000313" key="3">
    <source>
        <dbReference type="Proteomes" id="UP000248039"/>
    </source>
</evidence>
<dbReference type="EMBL" id="PYBW01000038">
    <property type="protein sequence ID" value="PYC80878.1"/>
    <property type="molecule type" value="Genomic_DNA"/>
</dbReference>
<feature type="region of interest" description="Disordered" evidence="1">
    <location>
        <begin position="44"/>
        <end position="66"/>
    </location>
</feature>
<organism evidence="2 3">
    <name type="scientific">Streptomyces tateyamensis</name>
    <dbReference type="NCBI Taxonomy" id="565073"/>
    <lineage>
        <taxon>Bacteria</taxon>
        <taxon>Bacillati</taxon>
        <taxon>Actinomycetota</taxon>
        <taxon>Actinomycetes</taxon>
        <taxon>Kitasatosporales</taxon>
        <taxon>Streptomycetaceae</taxon>
        <taxon>Streptomyces</taxon>
    </lineage>
</organism>
<reference evidence="2 3" key="1">
    <citation type="submission" date="2018-03" db="EMBL/GenBank/DDBJ databases">
        <title>Bioinformatic expansion and discovery of thiopeptide antibiotics.</title>
        <authorList>
            <person name="Schwalen C.J."/>
            <person name="Hudson G.A."/>
            <person name="Mitchell D.A."/>
        </authorList>
    </citation>
    <scope>NUCLEOTIDE SEQUENCE [LARGE SCALE GENOMIC DNA]</scope>
    <source>
        <strain evidence="2 3">ATCC 21389</strain>
    </source>
</reference>
<keyword evidence="3" id="KW-1185">Reference proteome</keyword>
<comment type="caution">
    <text evidence="2">The sequence shown here is derived from an EMBL/GenBank/DDBJ whole genome shotgun (WGS) entry which is preliminary data.</text>
</comment>
<dbReference type="AlphaFoldDB" id="A0A2V4N9F9"/>
<proteinExistence type="predicted"/>
<name>A0A2V4N9F9_9ACTN</name>
<feature type="region of interest" description="Disordered" evidence="1">
    <location>
        <begin position="1"/>
        <end position="25"/>
    </location>
</feature>
<dbReference type="RefSeq" id="WP_110668669.1">
    <property type="nucleotide sequence ID" value="NZ_PYBW01000038.1"/>
</dbReference>
<protein>
    <submittedName>
        <fullName evidence="2">Uncharacterized protein</fullName>
    </submittedName>
</protein>
<evidence type="ECO:0000256" key="1">
    <source>
        <dbReference type="SAM" id="MobiDB-lite"/>
    </source>
</evidence>
<accession>A0A2V4N9F9</accession>
<gene>
    <name evidence="2" type="ORF">C7C46_12090</name>
</gene>
<evidence type="ECO:0000313" key="2">
    <source>
        <dbReference type="EMBL" id="PYC80878.1"/>
    </source>
</evidence>
<feature type="compositionally biased region" description="Basic and acidic residues" evidence="1">
    <location>
        <begin position="9"/>
        <end position="25"/>
    </location>
</feature>
<dbReference type="Proteomes" id="UP000248039">
    <property type="component" value="Unassembled WGS sequence"/>
</dbReference>
<sequence>MNLRPTHPVTDRTERAWQHQHETRRADPLPLGRALRRLWVLVTRAGTSSDAAPAAPLGTRTRPRQS</sequence>